<gene>
    <name evidence="23" type="ordered locus">RSal33209_0819</name>
</gene>
<evidence type="ECO:0000256" key="11">
    <source>
        <dbReference type="ARBA" id="ARBA00026103"/>
    </source>
</evidence>
<comment type="catalytic activity">
    <reaction evidence="19">
        <text>O(6)-methyl-dGTP + H2O = O(6)-methyl-dGMP + diphosphate + H(+)</text>
        <dbReference type="Rhea" id="RHEA:67600"/>
        <dbReference type="ChEBI" id="CHEBI:15377"/>
        <dbReference type="ChEBI" id="CHEBI:15378"/>
        <dbReference type="ChEBI" id="CHEBI:33019"/>
        <dbReference type="ChEBI" id="CHEBI:169974"/>
        <dbReference type="ChEBI" id="CHEBI:169975"/>
    </reaction>
    <physiologicalReaction direction="left-to-right" evidence="19">
        <dbReference type="Rhea" id="RHEA:67601"/>
    </physiologicalReaction>
</comment>
<reference evidence="24" key="1">
    <citation type="journal article" date="2008" name="J. Bacteriol.">
        <title>Genome sequence of the fish pathogen Renibacterium salmoninarum suggests reductive evolution away from an environmental Arthrobacter ancestor.</title>
        <authorList>
            <person name="Wiens G.D."/>
            <person name="Rockey D.D."/>
            <person name="Wu Z."/>
            <person name="Chang J."/>
            <person name="Levy R."/>
            <person name="Crane S."/>
            <person name="Chen D.S."/>
            <person name="Capri G.R."/>
            <person name="Burnett J.R."/>
            <person name="Sudheesh P.S."/>
            <person name="Schipma M.J."/>
            <person name="Burd H."/>
            <person name="Bhattacharyya A."/>
            <person name="Rhodes L.D."/>
            <person name="Kaul R."/>
            <person name="Strom M.S."/>
        </authorList>
    </citation>
    <scope>NUCLEOTIDE SEQUENCE [LARGE SCALE GENOMIC DNA]</scope>
    <source>
        <strain evidence="24">ATCC 33209 / DSM 20767 / JCM 11484 / NBRC 15589 / NCIMB 2235</strain>
    </source>
</reference>
<dbReference type="PANTHER" id="PTHR43758">
    <property type="entry name" value="7,8-DIHYDRO-8-OXOGUANINE TRIPHOSPHATASE"/>
    <property type="match status" value="1"/>
</dbReference>
<dbReference type="GO" id="GO:0046872">
    <property type="term" value="F:metal ion binding"/>
    <property type="evidence" value="ECO:0007669"/>
    <property type="project" value="UniProtKB-KW"/>
</dbReference>
<dbReference type="GO" id="GO:0005737">
    <property type="term" value="C:cytoplasm"/>
    <property type="evidence" value="ECO:0007669"/>
    <property type="project" value="TreeGrafter"/>
</dbReference>
<dbReference type="GO" id="GO:0008413">
    <property type="term" value="F:8-oxo-7,8-dihydroguanosine triphosphate pyrophosphatase activity"/>
    <property type="evidence" value="ECO:0007669"/>
    <property type="project" value="InterPro"/>
</dbReference>
<dbReference type="AlphaFoldDB" id="A9WQJ3"/>
<dbReference type="InterPro" id="IPR000086">
    <property type="entry name" value="NUDIX_hydrolase_dom"/>
</dbReference>
<dbReference type="eggNOG" id="COG1051">
    <property type="taxonomic scope" value="Bacteria"/>
</dbReference>
<dbReference type="PROSITE" id="PS51462">
    <property type="entry name" value="NUDIX"/>
    <property type="match status" value="1"/>
</dbReference>
<dbReference type="Proteomes" id="UP000002007">
    <property type="component" value="Chromosome"/>
</dbReference>
<comment type="catalytic activity">
    <reaction evidence="9">
        <text>8-oxo-dGTP + H2O = 8-oxo-dGMP + diphosphate + H(+)</text>
        <dbReference type="Rhea" id="RHEA:31575"/>
        <dbReference type="ChEBI" id="CHEBI:15377"/>
        <dbReference type="ChEBI" id="CHEBI:15378"/>
        <dbReference type="ChEBI" id="CHEBI:33019"/>
        <dbReference type="ChEBI" id="CHEBI:63224"/>
        <dbReference type="ChEBI" id="CHEBI:77896"/>
    </reaction>
    <physiologicalReaction direction="left-to-right" evidence="9">
        <dbReference type="Rhea" id="RHEA:31576"/>
    </physiologicalReaction>
</comment>
<comment type="similarity">
    <text evidence="2">Belongs to the Nudix hydrolase family.</text>
</comment>
<evidence type="ECO:0000256" key="18">
    <source>
        <dbReference type="ARBA" id="ARBA00048002"/>
    </source>
</evidence>
<protein>
    <recommendedName>
        <fullName evidence="12">Oxidized purine nucleoside triphosphate hydrolase</fullName>
        <ecNumber evidence="11">3.6.1.56</ecNumber>
    </recommendedName>
    <alternativeName>
        <fullName evidence="16">2-hydroxy-dATP diphosphatase</fullName>
    </alternativeName>
    <alternativeName>
        <fullName evidence="15">7,8-dihydro-8-oxoguanine triphosphatase</fullName>
    </alternativeName>
    <alternativeName>
        <fullName evidence="14">8-oxo-dGTPase</fullName>
    </alternativeName>
    <alternativeName>
        <fullName evidence="17">Methylated purine nucleoside triphosphate hydrolase</fullName>
    </alternativeName>
    <alternativeName>
        <fullName evidence="13">Nucleoside diphosphate-linked moiety X motif 1</fullName>
    </alternativeName>
</protein>
<sequence>MTPAPVTLLFLLRTQESGAQEVLLGLKKTGFGTGKIVGIGGHVEPGESAIEAAVREIAEETSIDVLPADLAYRGSVAFRFPAHADWDMDAEVFIALDWTGEARESEEIAPQWYAVDALPAAQMWEDAGHWLPGLLSGPVQHFAVQLAADNQAVERVTSTPG</sequence>
<dbReference type="KEGG" id="rsa:RSal33209_0819"/>
<evidence type="ECO:0000256" key="13">
    <source>
        <dbReference type="ARBA" id="ARBA00029673"/>
    </source>
</evidence>
<dbReference type="EC" id="3.6.1.56" evidence="11"/>
<dbReference type="CDD" id="cd03427">
    <property type="entry name" value="NUDIX_MTH1_Nudt1"/>
    <property type="match status" value="1"/>
</dbReference>
<evidence type="ECO:0000259" key="22">
    <source>
        <dbReference type="PROSITE" id="PS51462"/>
    </source>
</evidence>
<evidence type="ECO:0000256" key="3">
    <source>
        <dbReference type="ARBA" id="ARBA00011245"/>
    </source>
</evidence>
<evidence type="ECO:0000256" key="1">
    <source>
        <dbReference type="ARBA" id="ARBA00001946"/>
    </source>
</evidence>
<comment type="subunit">
    <text evidence="3">Monomer.</text>
</comment>
<dbReference type="InterPro" id="IPR015797">
    <property type="entry name" value="NUDIX_hydrolase-like_dom_sf"/>
</dbReference>
<comment type="catalytic activity">
    <reaction evidence="20">
        <text>N(6)-methyl-dATP + H2O = N(6)-methyl-dAMP + diphosphate + H(+)</text>
        <dbReference type="Rhea" id="RHEA:67604"/>
        <dbReference type="ChEBI" id="CHEBI:15377"/>
        <dbReference type="ChEBI" id="CHEBI:15378"/>
        <dbReference type="ChEBI" id="CHEBI:33019"/>
        <dbReference type="ChEBI" id="CHEBI:169976"/>
        <dbReference type="ChEBI" id="CHEBI:172872"/>
    </reaction>
    <physiologicalReaction direction="left-to-right" evidence="20">
        <dbReference type="Rhea" id="RHEA:67605"/>
    </physiologicalReaction>
</comment>
<dbReference type="HOGENOM" id="CLU_037162_11_1_11"/>
<evidence type="ECO:0000256" key="4">
    <source>
        <dbReference type="ARBA" id="ARBA00022723"/>
    </source>
</evidence>
<evidence type="ECO:0000256" key="16">
    <source>
        <dbReference type="ARBA" id="ARBA00031927"/>
    </source>
</evidence>
<evidence type="ECO:0000256" key="9">
    <source>
        <dbReference type="ARBA" id="ARBA00024486"/>
    </source>
</evidence>
<evidence type="ECO:0000256" key="21">
    <source>
        <dbReference type="ARBA" id="ARBA00053094"/>
    </source>
</evidence>
<dbReference type="STRING" id="288705.RSal33209_0819"/>
<comment type="cofactor">
    <cofactor evidence="1">
        <name>Mg(2+)</name>
        <dbReference type="ChEBI" id="CHEBI:18420"/>
    </cofactor>
</comment>
<evidence type="ECO:0000256" key="19">
    <source>
        <dbReference type="ARBA" id="ARBA00048894"/>
    </source>
</evidence>
<evidence type="ECO:0000256" key="17">
    <source>
        <dbReference type="ARBA" id="ARBA00032071"/>
    </source>
</evidence>
<keyword evidence="6" id="KW-0460">Magnesium</keyword>
<dbReference type="EMBL" id="CP000910">
    <property type="protein sequence ID" value="ABY22563.1"/>
    <property type="molecule type" value="Genomic_DNA"/>
</dbReference>
<dbReference type="PRINTS" id="PR01403">
    <property type="entry name" value="8OXTPHPHTASE"/>
</dbReference>
<name>A9WQJ3_RENSM</name>
<comment type="catalytic activity">
    <reaction evidence="10">
        <text>2-oxo-ATP + H2O = 2-oxo-AMP + diphosphate + H(+)</text>
        <dbReference type="Rhea" id="RHEA:67392"/>
        <dbReference type="ChEBI" id="CHEBI:15377"/>
        <dbReference type="ChEBI" id="CHEBI:15378"/>
        <dbReference type="ChEBI" id="CHEBI:33019"/>
        <dbReference type="ChEBI" id="CHEBI:71395"/>
        <dbReference type="ChEBI" id="CHEBI:172878"/>
    </reaction>
    <physiologicalReaction direction="left-to-right" evidence="10">
        <dbReference type="Rhea" id="RHEA:67393"/>
    </physiologicalReaction>
</comment>
<evidence type="ECO:0000256" key="2">
    <source>
        <dbReference type="ARBA" id="ARBA00005582"/>
    </source>
</evidence>
<dbReference type="Gene3D" id="3.90.79.10">
    <property type="entry name" value="Nucleoside Triphosphate Pyrophosphohydrolase"/>
    <property type="match status" value="1"/>
</dbReference>
<keyword evidence="24" id="KW-1185">Reference proteome</keyword>
<comment type="catalytic activity">
    <reaction evidence="18">
        <text>N(6)-methyl-ATP + H2O = N(6)-methyl-AMP + diphosphate + H(+)</text>
        <dbReference type="Rhea" id="RHEA:67608"/>
        <dbReference type="ChEBI" id="CHEBI:15377"/>
        <dbReference type="ChEBI" id="CHEBI:15378"/>
        <dbReference type="ChEBI" id="CHEBI:33019"/>
        <dbReference type="ChEBI" id="CHEBI:144842"/>
        <dbReference type="ChEBI" id="CHEBI:172873"/>
    </reaction>
    <physiologicalReaction direction="left-to-right" evidence="18">
        <dbReference type="Rhea" id="RHEA:67609"/>
    </physiologicalReaction>
</comment>
<evidence type="ECO:0000256" key="20">
    <source>
        <dbReference type="ARBA" id="ARBA00049032"/>
    </source>
</evidence>
<evidence type="ECO:0000256" key="6">
    <source>
        <dbReference type="ARBA" id="ARBA00022842"/>
    </source>
</evidence>
<evidence type="ECO:0000313" key="24">
    <source>
        <dbReference type="Proteomes" id="UP000002007"/>
    </source>
</evidence>
<dbReference type="SUPFAM" id="SSF55811">
    <property type="entry name" value="Nudix"/>
    <property type="match status" value="1"/>
</dbReference>
<organism evidence="23 24">
    <name type="scientific">Renibacterium salmoninarum (strain ATCC 33209 / DSM 20767 / JCM 11484 / NBRC 15589 / NCIMB 2235)</name>
    <dbReference type="NCBI Taxonomy" id="288705"/>
    <lineage>
        <taxon>Bacteria</taxon>
        <taxon>Bacillati</taxon>
        <taxon>Actinomycetota</taxon>
        <taxon>Actinomycetes</taxon>
        <taxon>Micrococcales</taxon>
        <taxon>Micrococcaceae</taxon>
        <taxon>Renibacterium</taxon>
    </lineage>
</organism>
<comment type="catalytic activity">
    <reaction evidence="7">
        <text>8-oxo-dATP + H2O = 8-oxo-dAMP + diphosphate + H(+)</text>
        <dbReference type="Rhea" id="RHEA:65396"/>
        <dbReference type="ChEBI" id="CHEBI:15377"/>
        <dbReference type="ChEBI" id="CHEBI:15378"/>
        <dbReference type="ChEBI" id="CHEBI:33019"/>
        <dbReference type="ChEBI" id="CHEBI:71361"/>
        <dbReference type="ChEBI" id="CHEBI:172871"/>
    </reaction>
    <physiologicalReaction direction="left-to-right" evidence="7">
        <dbReference type="Rhea" id="RHEA:65397"/>
    </physiologicalReaction>
</comment>
<evidence type="ECO:0000256" key="15">
    <source>
        <dbReference type="ARBA" id="ARBA00030682"/>
    </source>
</evidence>
<dbReference type="GO" id="GO:0042262">
    <property type="term" value="P:DNA protection"/>
    <property type="evidence" value="ECO:0007669"/>
    <property type="project" value="InterPro"/>
</dbReference>
<keyword evidence="5 23" id="KW-0378">Hydrolase</keyword>
<evidence type="ECO:0000313" key="23">
    <source>
        <dbReference type="EMBL" id="ABY22563.1"/>
    </source>
</evidence>
<dbReference type="PANTHER" id="PTHR43758:SF2">
    <property type="entry name" value="OXIDIZED PURINE NUCLEOSIDE TRIPHOSPHATE HYDROLASE"/>
    <property type="match status" value="1"/>
</dbReference>
<accession>A9WQJ3</accession>
<evidence type="ECO:0000256" key="14">
    <source>
        <dbReference type="ARBA" id="ARBA00030634"/>
    </source>
</evidence>
<evidence type="ECO:0000256" key="12">
    <source>
        <dbReference type="ARBA" id="ARBA00026218"/>
    </source>
</evidence>
<dbReference type="InterPro" id="IPR003563">
    <property type="entry name" value="8ODP"/>
</dbReference>
<evidence type="ECO:0000256" key="10">
    <source>
        <dbReference type="ARBA" id="ARBA00024596"/>
    </source>
</evidence>
<feature type="domain" description="Nudix hydrolase" evidence="22">
    <location>
        <begin position="2"/>
        <end position="136"/>
    </location>
</feature>
<evidence type="ECO:0000256" key="8">
    <source>
        <dbReference type="ARBA" id="ARBA00024459"/>
    </source>
</evidence>
<dbReference type="GO" id="GO:0008828">
    <property type="term" value="F:dATP diphosphatase activity"/>
    <property type="evidence" value="ECO:0007669"/>
    <property type="project" value="UniProtKB-EC"/>
</dbReference>
<proteinExistence type="inferred from homology"/>
<comment type="function">
    <text evidence="21">Oxidized purine nucleoside triphosphate hydrolase which is a prominent sanitizer of the oxidized nucleotide pool. Catalyzes the hydrolysis of 2-oxo-dATP (2-hydroxy-dATP) into 2-oxo-dAMP. Also has a significant hydrolase activity toward 2-oxo-ATP, 8-oxo-dGTP and 8-oxo-dATP. Through the hydrolysis of oxidized purine nucleoside triphosphates, prevents their incorporation into DNA and the subsequent transversions A:T to C:G and G:C to T:A. Also catalyzes the hydrolysis of methylated purine nucleoside triphosphate preventing their integration into DNA. Through this antimutagenic activity protects cells from oxidative stress.</text>
</comment>
<evidence type="ECO:0000256" key="5">
    <source>
        <dbReference type="ARBA" id="ARBA00022801"/>
    </source>
</evidence>
<dbReference type="RefSeq" id="WP_012244260.1">
    <property type="nucleotide sequence ID" value="NC_010168.1"/>
</dbReference>
<keyword evidence="4" id="KW-0479">Metal-binding</keyword>
<comment type="catalytic activity">
    <reaction evidence="8">
        <text>2-oxo-dATP + H2O = 2-oxo-dAMP + diphosphate + H(+)</text>
        <dbReference type="Rhea" id="RHEA:31583"/>
        <dbReference type="ChEBI" id="CHEBI:15377"/>
        <dbReference type="ChEBI" id="CHEBI:15378"/>
        <dbReference type="ChEBI" id="CHEBI:33019"/>
        <dbReference type="ChEBI" id="CHEBI:63212"/>
        <dbReference type="ChEBI" id="CHEBI:77897"/>
        <dbReference type="EC" id="3.6.1.56"/>
    </reaction>
    <physiologicalReaction direction="left-to-right" evidence="8">
        <dbReference type="Rhea" id="RHEA:31584"/>
    </physiologicalReaction>
</comment>
<dbReference type="Pfam" id="PF00293">
    <property type="entry name" value="NUDIX"/>
    <property type="match status" value="1"/>
</dbReference>
<evidence type="ECO:0000256" key="7">
    <source>
        <dbReference type="ARBA" id="ARBA00024448"/>
    </source>
</evidence>